<dbReference type="SUPFAM" id="SSF109604">
    <property type="entry name" value="HD-domain/PDEase-like"/>
    <property type="match status" value="1"/>
</dbReference>
<dbReference type="PANTHER" id="PTHR11373">
    <property type="entry name" value="DEOXYNUCLEOSIDE TRIPHOSPHATE TRIPHOSPHOHYDROLASE"/>
    <property type="match status" value="1"/>
</dbReference>
<dbReference type="EMBL" id="CABFPH010000038">
    <property type="protein sequence ID" value="VUD72286.1"/>
    <property type="molecule type" value="Genomic_DNA"/>
</dbReference>
<dbReference type="Gene3D" id="1.10.3210.10">
    <property type="entry name" value="Hypothetical protein af1432"/>
    <property type="match status" value="1"/>
</dbReference>
<dbReference type="SMART" id="SM00471">
    <property type="entry name" value="HDc"/>
    <property type="match status" value="1"/>
</dbReference>
<reference evidence="2 3" key="1">
    <citation type="submission" date="2019-06" db="EMBL/GenBank/DDBJ databases">
        <authorList>
            <person name="Rodrigo-Torres L."/>
            <person name="Arahal R. D."/>
            <person name="Lucena T."/>
        </authorList>
    </citation>
    <scope>NUCLEOTIDE SEQUENCE [LARGE SCALE GENOMIC DNA]</scope>
    <source>
        <strain evidence="2 3">SB0023/3</strain>
    </source>
</reference>
<keyword evidence="3" id="KW-1185">Reference proteome</keyword>
<organism evidence="2 3">
    <name type="scientific">Methylobacterium symbioticum</name>
    <dbReference type="NCBI Taxonomy" id="2584084"/>
    <lineage>
        <taxon>Bacteria</taxon>
        <taxon>Pseudomonadati</taxon>
        <taxon>Pseudomonadota</taxon>
        <taxon>Alphaproteobacteria</taxon>
        <taxon>Hyphomicrobiales</taxon>
        <taxon>Methylobacteriaceae</taxon>
        <taxon>Methylobacterium</taxon>
    </lineage>
</organism>
<dbReference type="InterPro" id="IPR050135">
    <property type="entry name" value="dGTPase-like"/>
</dbReference>
<dbReference type="GO" id="GO:0008832">
    <property type="term" value="F:dGTPase activity"/>
    <property type="evidence" value="ECO:0007669"/>
    <property type="project" value="TreeGrafter"/>
</dbReference>
<dbReference type="OrthoDB" id="9803619at2"/>
<sequence length="352" mass="39663">MSSSKARYDFASPLDADGAQFGDALVDGIMASRAFRRLKGVRFLGGIDYVLVRSPNGSRTRYSRYEHSVGVAYLAALHADLRDLTPDERRLSCAAALLHDIGHAPLSHSLEPVFVEHFGLGHHKATEEIIYGRAAIGREISDLIRQHDVDADRLVALIGGEDDRFDGFFAGPINFDTIEGILRTHSYVRSSVATPDPQAVVRAAVRRADDVDRQLVDAFWSFKHLVYAQLINAELGVLADAACQQSMRDHIASFTRDDYFTDEAAAFRKMPGLRELLVRRDFRDEAADRVGRSIAFRRRSFFIDEEADFFLRQDRCRYKQNKTDQILKIGDDHRSQPTNVIRDLFDEDGISA</sequence>
<proteinExistence type="predicted"/>
<dbReference type="Proteomes" id="UP000410984">
    <property type="component" value="Unassembled WGS sequence"/>
</dbReference>
<dbReference type="AlphaFoldDB" id="A0A509EDD2"/>
<dbReference type="InterPro" id="IPR006674">
    <property type="entry name" value="HD_domain"/>
</dbReference>
<dbReference type="PROSITE" id="PS51831">
    <property type="entry name" value="HD"/>
    <property type="match status" value="1"/>
</dbReference>
<dbReference type="InterPro" id="IPR003607">
    <property type="entry name" value="HD/PDEase_dom"/>
</dbReference>
<dbReference type="GO" id="GO:0006203">
    <property type="term" value="P:dGTP catabolic process"/>
    <property type="evidence" value="ECO:0007669"/>
    <property type="project" value="TreeGrafter"/>
</dbReference>
<protein>
    <recommendedName>
        <fullName evidence="1">HD domain-containing protein</fullName>
    </recommendedName>
</protein>
<name>A0A509EDD2_9HYPH</name>
<evidence type="ECO:0000313" key="2">
    <source>
        <dbReference type="EMBL" id="VUD72286.1"/>
    </source>
</evidence>
<dbReference type="RefSeq" id="WP_142583618.1">
    <property type="nucleotide sequence ID" value="NZ_CABFPH010000038.1"/>
</dbReference>
<evidence type="ECO:0000313" key="3">
    <source>
        <dbReference type="Proteomes" id="UP000410984"/>
    </source>
</evidence>
<accession>A0A509EDD2</accession>
<dbReference type="CDD" id="cd00077">
    <property type="entry name" value="HDc"/>
    <property type="match status" value="1"/>
</dbReference>
<gene>
    <name evidence="2" type="ORF">MET9862_02881</name>
</gene>
<evidence type="ECO:0000259" key="1">
    <source>
        <dbReference type="PROSITE" id="PS51831"/>
    </source>
</evidence>
<dbReference type="Pfam" id="PF01966">
    <property type="entry name" value="HD"/>
    <property type="match status" value="1"/>
</dbReference>
<feature type="domain" description="HD" evidence="1">
    <location>
        <begin position="64"/>
        <end position="168"/>
    </location>
</feature>
<dbReference type="PANTHER" id="PTHR11373:SF4">
    <property type="entry name" value="DEOXYNUCLEOSIDE TRIPHOSPHATE TRIPHOSPHOHYDROLASE SAMHD1"/>
    <property type="match status" value="1"/>
</dbReference>